<protein>
    <submittedName>
        <fullName evidence="1">Uncharacterized protein</fullName>
    </submittedName>
</protein>
<dbReference type="EMBL" id="CP013612">
    <property type="protein sequence ID" value="ALU45772.1"/>
    <property type="molecule type" value="Genomic_DNA"/>
</dbReference>
<dbReference type="KEGG" id="prr:AT705_22855"/>
<evidence type="ECO:0000313" key="1">
    <source>
        <dbReference type="EMBL" id="ALU45772.1"/>
    </source>
</evidence>
<dbReference type="AlphaFoldDB" id="A0A0U3IR14"/>
<evidence type="ECO:0000313" key="2">
    <source>
        <dbReference type="Proteomes" id="UP000069015"/>
    </source>
</evidence>
<reference evidence="1 2" key="1">
    <citation type="submission" date="2015-12" db="EMBL/GenBank/DDBJ databases">
        <title>Complete genome sequence of Pseudoalteromonas rubra SCSIO 6842, harboring a conjugative plasmid.</title>
        <authorList>
            <person name="Li B."/>
            <person name="Wang X."/>
        </authorList>
    </citation>
    <scope>NUCLEOTIDE SEQUENCE [LARGE SCALE GENOMIC DNA]</scope>
    <source>
        <strain evidence="1 2">SCSIO 6842</strain>
    </source>
</reference>
<name>A0A0U3IR14_9GAMM</name>
<sequence>MANINQITKLMTEEQWNKAIKDSGSGPDLVYAKSIFYNQTDEAIFGRFRANFIERADELRFMPPLLFNAYLGYFTRYLTEHEHPDDDKSSFYYLARRKAY</sequence>
<accession>A0A0U3IR14</accession>
<organism evidence="1 2">
    <name type="scientific">Pseudoalteromonas rubra</name>
    <dbReference type="NCBI Taxonomy" id="43658"/>
    <lineage>
        <taxon>Bacteria</taxon>
        <taxon>Pseudomonadati</taxon>
        <taxon>Pseudomonadota</taxon>
        <taxon>Gammaproteobacteria</taxon>
        <taxon>Alteromonadales</taxon>
        <taxon>Pseudoalteromonadaceae</taxon>
        <taxon>Pseudoalteromonas</taxon>
    </lineage>
</organism>
<proteinExistence type="predicted"/>
<dbReference type="Proteomes" id="UP000069015">
    <property type="component" value="Chromosome 2"/>
</dbReference>
<gene>
    <name evidence="1" type="ORF">AT705_22855</name>
</gene>